<dbReference type="OrthoDB" id="9805628at2"/>
<dbReference type="Pfam" id="PF01063">
    <property type="entry name" value="Aminotran_4"/>
    <property type="match status" value="1"/>
</dbReference>
<dbReference type="GO" id="GO:0008696">
    <property type="term" value="F:4-amino-4-deoxychorismate lyase activity"/>
    <property type="evidence" value="ECO:0007669"/>
    <property type="project" value="TreeGrafter"/>
</dbReference>
<dbReference type="InterPro" id="IPR043131">
    <property type="entry name" value="BCAT-like_N"/>
</dbReference>
<evidence type="ECO:0000256" key="2">
    <source>
        <dbReference type="ARBA" id="ARBA00009320"/>
    </source>
</evidence>
<keyword evidence="7" id="KW-1185">Reference proteome</keyword>
<protein>
    <submittedName>
        <fullName evidence="6">4-amino-4-deoxychorismate lyase</fullName>
    </submittedName>
</protein>
<keyword evidence="6" id="KW-0456">Lyase</keyword>
<accession>A0A0K2SPZ1</accession>
<sequence>MYVWMNRVVGARLVDAIPCDPGWLVPAEEAAASPFDRGLLLGDGLFETILVRHGLAPLLPFHEERLAEGCRLLGYPPPPALGGVLEALISHGGLREGVIRVTCTRGEGPRGYRPPEVPDPFCVAALLPPSSAPEAPWRAVVSDVPTVPHPILSRIKHTSALARIVALREAEGRDADEVLFCTPAGAVVEGTATNIFWVTEGALHTPAVEATGCLPGVGRRWVIEWAENAGVRVHQGVFPLAVAGEADEAFLTNAVRGPIPLGEVVGHRRWEAPGPLTARLMAAWRDMADRSGPP</sequence>
<dbReference type="PROSITE" id="PS00770">
    <property type="entry name" value="AA_TRANSFER_CLASS_4"/>
    <property type="match status" value="1"/>
</dbReference>
<comment type="similarity">
    <text evidence="2 4">Belongs to the class-IV pyridoxal-phosphate-dependent aminotransferase family.</text>
</comment>
<evidence type="ECO:0000256" key="5">
    <source>
        <dbReference type="RuleBase" id="RU004516"/>
    </source>
</evidence>
<dbReference type="InterPro" id="IPR036038">
    <property type="entry name" value="Aminotransferase-like"/>
</dbReference>
<keyword evidence="3 5" id="KW-0663">Pyridoxal phosphate</keyword>
<name>A0A0K2SPZ1_LIMPI</name>
<dbReference type="RefSeq" id="WP_068140621.1">
    <property type="nucleotide sequence ID" value="NZ_AP014924.1"/>
</dbReference>
<dbReference type="Proteomes" id="UP000065807">
    <property type="component" value="Chromosome"/>
</dbReference>
<organism evidence="6 7">
    <name type="scientific">Limnochorda pilosa</name>
    <dbReference type="NCBI Taxonomy" id="1555112"/>
    <lineage>
        <taxon>Bacteria</taxon>
        <taxon>Bacillati</taxon>
        <taxon>Bacillota</taxon>
        <taxon>Limnochordia</taxon>
        <taxon>Limnochordales</taxon>
        <taxon>Limnochordaceae</taxon>
        <taxon>Limnochorda</taxon>
    </lineage>
</organism>
<dbReference type="STRING" id="1555112.LIP_3371"/>
<evidence type="ECO:0000256" key="4">
    <source>
        <dbReference type="RuleBase" id="RU004106"/>
    </source>
</evidence>
<dbReference type="PANTHER" id="PTHR42743:SF2">
    <property type="entry name" value="AMINODEOXYCHORISMATE LYASE"/>
    <property type="match status" value="1"/>
</dbReference>
<evidence type="ECO:0000313" key="7">
    <source>
        <dbReference type="Proteomes" id="UP000065807"/>
    </source>
</evidence>
<gene>
    <name evidence="6" type="ORF">LIP_3371</name>
</gene>
<evidence type="ECO:0000256" key="1">
    <source>
        <dbReference type="ARBA" id="ARBA00001933"/>
    </source>
</evidence>
<evidence type="ECO:0000256" key="3">
    <source>
        <dbReference type="ARBA" id="ARBA00022898"/>
    </source>
</evidence>
<dbReference type="Gene3D" id="3.20.10.10">
    <property type="entry name" value="D-amino Acid Aminotransferase, subunit A, domain 2"/>
    <property type="match status" value="1"/>
</dbReference>
<comment type="cofactor">
    <cofactor evidence="1 5">
        <name>pyridoxal 5'-phosphate</name>
        <dbReference type="ChEBI" id="CHEBI:597326"/>
    </cofactor>
</comment>
<dbReference type="GO" id="GO:0008153">
    <property type="term" value="P:4-aminobenzoate biosynthetic process"/>
    <property type="evidence" value="ECO:0007669"/>
    <property type="project" value="TreeGrafter"/>
</dbReference>
<dbReference type="InterPro" id="IPR050571">
    <property type="entry name" value="Class-IV_PLP-Dep_Aminotrnsfr"/>
</dbReference>
<dbReference type="PANTHER" id="PTHR42743">
    <property type="entry name" value="AMINO-ACID AMINOTRANSFERASE"/>
    <property type="match status" value="1"/>
</dbReference>
<dbReference type="EMBL" id="AP014924">
    <property type="protein sequence ID" value="BAS29183.1"/>
    <property type="molecule type" value="Genomic_DNA"/>
</dbReference>
<dbReference type="SUPFAM" id="SSF56752">
    <property type="entry name" value="D-aminoacid aminotransferase-like PLP-dependent enzymes"/>
    <property type="match status" value="1"/>
</dbReference>
<dbReference type="InterPro" id="IPR001544">
    <property type="entry name" value="Aminotrans_IV"/>
</dbReference>
<dbReference type="PATRIC" id="fig|1555112.3.peg.3407"/>
<proteinExistence type="inferred from homology"/>
<dbReference type="Gene3D" id="3.30.470.10">
    <property type="match status" value="1"/>
</dbReference>
<reference evidence="7" key="2">
    <citation type="journal article" date="2016" name="Int. J. Syst. Evol. Microbiol.">
        <title>Complete genome sequence and cell structure of Limnochorda pilosa, a Gram-negative spore-former within the phylum Firmicutes.</title>
        <authorList>
            <person name="Watanabe M."/>
            <person name="Kojima H."/>
            <person name="Fukui M."/>
        </authorList>
    </citation>
    <scope>NUCLEOTIDE SEQUENCE [LARGE SCALE GENOMIC DNA]</scope>
    <source>
        <strain evidence="7">HC45</strain>
    </source>
</reference>
<dbReference type="GO" id="GO:0005829">
    <property type="term" value="C:cytosol"/>
    <property type="evidence" value="ECO:0007669"/>
    <property type="project" value="TreeGrafter"/>
</dbReference>
<reference evidence="7" key="1">
    <citation type="submission" date="2015-07" db="EMBL/GenBank/DDBJ databases">
        <title>Complete genome sequence and phylogenetic analysis of Limnochorda pilosa.</title>
        <authorList>
            <person name="Watanabe M."/>
            <person name="Kojima H."/>
            <person name="Fukui M."/>
        </authorList>
    </citation>
    <scope>NUCLEOTIDE SEQUENCE [LARGE SCALE GENOMIC DNA]</scope>
    <source>
        <strain evidence="7">HC45</strain>
    </source>
</reference>
<dbReference type="InterPro" id="IPR043132">
    <property type="entry name" value="BCAT-like_C"/>
</dbReference>
<dbReference type="KEGG" id="lpil:LIP_3371"/>
<dbReference type="InterPro" id="IPR018300">
    <property type="entry name" value="Aminotrans_IV_CS"/>
</dbReference>
<dbReference type="AlphaFoldDB" id="A0A0K2SPZ1"/>
<evidence type="ECO:0000313" key="6">
    <source>
        <dbReference type="EMBL" id="BAS29183.1"/>
    </source>
</evidence>